<reference evidence="2" key="1">
    <citation type="submission" date="2023-03" db="EMBL/GenBank/DDBJ databases">
        <authorList>
            <person name="Julca I."/>
        </authorList>
    </citation>
    <scope>NUCLEOTIDE SEQUENCE</scope>
</reference>
<dbReference type="InterPro" id="IPR006502">
    <property type="entry name" value="PDDEXK-like"/>
</dbReference>
<keyword evidence="3" id="KW-1185">Reference proteome</keyword>
<sequence>MDNFSGQPENSEELIFGFTEELMGEGSWSSSSSTTSVEIDDGAITDEENENDENSTNAEEESKAFWESQEDLLTTTLFRTTSMESKIRQATKDAMKEMNLGGFICCVCDKKKIEGTKSCQDCLHREISGRLRMEGYNCNIRKSKWRNSSDIPSGDHTYLEVVQNTSSGKGAMKIIIEPNFKAQFEMARASEEYKRLINKLPEVFVGKFCRLQNSVKILCAALKKSMKENKMHMAPWRKHKYMLAKWQGSPDNYCYEQYQLKMTPNMSPVISHLGRSTTRPRASLLTFDLLDTLRVIPSSTMIKVG</sequence>
<organism evidence="2 3">
    <name type="scientific">Oldenlandia corymbosa var. corymbosa</name>
    <dbReference type="NCBI Taxonomy" id="529605"/>
    <lineage>
        <taxon>Eukaryota</taxon>
        <taxon>Viridiplantae</taxon>
        <taxon>Streptophyta</taxon>
        <taxon>Embryophyta</taxon>
        <taxon>Tracheophyta</taxon>
        <taxon>Spermatophyta</taxon>
        <taxon>Magnoliopsida</taxon>
        <taxon>eudicotyledons</taxon>
        <taxon>Gunneridae</taxon>
        <taxon>Pentapetalae</taxon>
        <taxon>asterids</taxon>
        <taxon>lamiids</taxon>
        <taxon>Gentianales</taxon>
        <taxon>Rubiaceae</taxon>
        <taxon>Rubioideae</taxon>
        <taxon>Spermacoceae</taxon>
        <taxon>Hedyotis-Oldenlandia complex</taxon>
        <taxon>Oldenlandia</taxon>
    </lineage>
</organism>
<protein>
    <submittedName>
        <fullName evidence="2">OLC1v1023956C1</fullName>
    </submittedName>
</protein>
<dbReference type="Pfam" id="PF04720">
    <property type="entry name" value="PDDEXK_6"/>
    <property type="match status" value="1"/>
</dbReference>
<dbReference type="NCBIfam" id="TIGR01615">
    <property type="entry name" value="A_thal_3542"/>
    <property type="match status" value="1"/>
</dbReference>
<accession>A0AAV1C1P7</accession>
<feature type="region of interest" description="Disordered" evidence="1">
    <location>
        <begin position="1"/>
        <end position="65"/>
    </location>
</feature>
<gene>
    <name evidence="2" type="ORF">OLC1_LOCUS1741</name>
</gene>
<dbReference type="PANTHER" id="PTHR31579:SF58">
    <property type="entry name" value="PLANT-SPECIFIC DOMAIN TIGR01615 FAMILY PROTEIN"/>
    <property type="match status" value="1"/>
</dbReference>
<evidence type="ECO:0000313" key="3">
    <source>
        <dbReference type="Proteomes" id="UP001161247"/>
    </source>
</evidence>
<evidence type="ECO:0000313" key="2">
    <source>
        <dbReference type="EMBL" id="CAI9089390.1"/>
    </source>
</evidence>
<feature type="compositionally biased region" description="Low complexity" evidence="1">
    <location>
        <begin position="27"/>
        <end position="36"/>
    </location>
</feature>
<name>A0AAV1C1P7_OLDCO</name>
<dbReference type="Proteomes" id="UP001161247">
    <property type="component" value="Chromosome 1"/>
</dbReference>
<dbReference type="EMBL" id="OX459118">
    <property type="protein sequence ID" value="CAI9089390.1"/>
    <property type="molecule type" value="Genomic_DNA"/>
</dbReference>
<dbReference type="PANTHER" id="PTHR31579">
    <property type="entry name" value="OS03G0796600 PROTEIN"/>
    <property type="match status" value="1"/>
</dbReference>
<evidence type="ECO:0000256" key="1">
    <source>
        <dbReference type="SAM" id="MobiDB-lite"/>
    </source>
</evidence>
<feature type="compositionally biased region" description="Acidic residues" evidence="1">
    <location>
        <begin position="38"/>
        <end position="53"/>
    </location>
</feature>
<dbReference type="AlphaFoldDB" id="A0AAV1C1P7"/>
<proteinExistence type="predicted"/>